<comment type="caution">
    <text evidence="1">The sequence shown here is derived from an EMBL/GenBank/DDBJ whole genome shotgun (WGS) entry which is preliminary data.</text>
</comment>
<evidence type="ECO:0000313" key="1">
    <source>
        <dbReference type="EMBL" id="OIQ64732.1"/>
    </source>
</evidence>
<gene>
    <name evidence="1" type="ORF">GALL_537150</name>
</gene>
<accession>A0A1J5PB82</accession>
<reference evidence="1" key="1">
    <citation type="submission" date="2016-10" db="EMBL/GenBank/DDBJ databases">
        <title>Sequence of Gallionella enrichment culture.</title>
        <authorList>
            <person name="Poehlein A."/>
            <person name="Muehling M."/>
            <person name="Daniel R."/>
        </authorList>
    </citation>
    <scope>NUCLEOTIDE SEQUENCE</scope>
</reference>
<name>A0A1J5PB82_9ZZZZ</name>
<sequence length="77" mass="7659">MVASSANTSLPLLPAACGDIARALATKAAMSSEADGLASGNEPALPPSDDLSADFGLIGSPDIHARKLAASHMWAAI</sequence>
<dbReference type="EMBL" id="MLJW01007880">
    <property type="protein sequence ID" value="OIQ64732.1"/>
    <property type="molecule type" value="Genomic_DNA"/>
</dbReference>
<protein>
    <submittedName>
        <fullName evidence="1">Uncharacterized protein</fullName>
    </submittedName>
</protein>
<organism evidence="1">
    <name type="scientific">mine drainage metagenome</name>
    <dbReference type="NCBI Taxonomy" id="410659"/>
    <lineage>
        <taxon>unclassified sequences</taxon>
        <taxon>metagenomes</taxon>
        <taxon>ecological metagenomes</taxon>
    </lineage>
</organism>
<proteinExistence type="predicted"/>
<dbReference type="AlphaFoldDB" id="A0A1J5PB82"/>